<keyword evidence="9" id="KW-0966">Cell projection</keyword>
<dbReference type="GO" id="GO:0071978">
    <property type="term" value="P:bacterial-type flagellum-dependent swarming motility"/>
    <property type="evidence" value="ECO:0007669"/>
    <property type="project" value="TreeGrafter"/>
</dbReference>
<evidence type="ECO:0000256" key="4">
    <source>
        <dbReference type="ARBA" id="ARBA00023143"/>
    </source>
</evidence>
<accession>A0A286G0T1</accession>
<reference evidence="9 10" key="1">
    <citation type="submission" date="2017-09" db="EMBL/GenBank/DDBJ databases">
        <authorList>
            <person name="Ehlers B."/>
            <person name="Leendertz F.H."/>
        </authorList>
    </citation>
    <scope>NUCLEOTIDE SEQUENCE [LARGE SCALE GENOMIC DNA]</scope>
    <source>
        <strain evidence="9 10">USBA 140</strain>
    </source>
</reference>
<comment type="similarity">
    <text evidence="2">Belongs to the flagella basal body rod proteins family.</text>
</comment>
<proteinExistence type="inferred from homology"/>
<sequence length="136" mass="15215">MDDLSKSSAIASAGMKAQSKRIRVTSENLANANSISNQPGGEPYRRKLVTFKNVMDQELDAVKPMVRRNEEDMSAFGRKYDPGHPAADENGYVLTPNVNPLIELMDLREAERSYEANMNVIQVSKMLVSRTVDLLR</sequence>
<dbReference type="AlphaFoldDB" id="A0A286G0T1"/>
<feature type="region of interest" description="Disordered" evidence="7">
    <location>
        <begin position="1"/>
        <end position="21"/>
    </location>
</feature>
<dbReference type="RefSeq" id="WP_097277027.1">
    <property type="nucleotide sequence ID" value="NZ_OCNJ01000001.1"/>
</dbReference>
<evidence type="ECO:0000259" key="8">
    <source>
        <dbReference type="Pfam" id="PF06429"/>
    </source>
</evidence>
<evidence type="ECO:0000256" key="5">
    <source>
        <dbReference type="ARBA" id="ARBA00025933"/>
    </source>
</evidence>
<dbReference type="EMBL" id="OCNJ01000001">
    <property type="protein sequence ID" value="SOD89078.1"/>
    <property type="molecule type" value="Genomic_DNA"/>
</dbReference>
<dbReference type="PANTHER" id="PTHR30435">
    <property type="entry name" value="FLAGELLAR PROTEIN"/>
    <property type="match status" value="1"/>
</dbReference>
<dbReference type="PANTHER" id="PTHR30435:SF2">
    <property type="entry name" value="FLAGELLAR BASAL-BODY ROD PROTEIN FLGC"/>
    <property type="match status" value="1"/>
</dbReference>
<dbReference type="InterPro" id="IPR019776">
    <property type="entry name" value="Flagellar_basal_body_rod_CS"/>
</dbReference>
<dbReference type="NCBIfam" id="TIGR01395">
    <property type="entry name" value="FlgC"/>
    <property type="match status" value="1"/>
</dbReference>
<gene>
    <name evidence="9" type="ORF">SAMN05421508_101106</name>
</gene>
<dbReference type="InterPro" id="IPR006299">
    <property type="entry name" value="FlgC"/>
</dbReference>
<evidence type="ECO:0000313" key="10">
    <source>
        <dbReference type="Proteomes" id="UP000219621"/>
    </source>
</evidence>
<evidence type="ECO:0000256" key="2">
    <source>
        <dbReference type="ARBA" id="ARBA00009677"/>
    </source>
</evidence>
<name>A0A286G0T1_9PROT</name>
<dbReference type="Pfam" id="PF06429">
    <property type="entry name" value="Flg_bbr_C"/>
    <property type="match status" value="1"/>
</dbReference>
<evidence type="ECO:0000256" key="3">
    <source>
        <dbReference type="ARBA" id="ARBA00017941"/>
    </source>
</evidence>
<protein>
    <recommendedName>
        <fullName evidence="3 6">Flagellar basal-body rod protein FlgC</fullName>
    </recommendedName>
</protein>
<keyword evidence="4 6" id="KW-0975">Bacterial flagellum</keyword>
<dbReference type="Proteomes" id="UP000219621">
    <property type="component" value="Unassembled WGS sequence"/>
</dbReference>
<keyword evidence="9" id="KW-0282">Flagellum</keyword>
<comment type="subunit">
    <text evidence="5 6">The basal body constitutes a major portion of the flagellar organelle and consists of four rings (L,P,S, and M) mounted on a central rod. The rod consists of about 26 subunits of FlgG in the distal portion, and FlgB, FlgC and FlgF are thought to build up the proximal portion of the rod with about 6 subunits each.</text>
</comment>
<feature type="domain" description="Flagellar basal-body/hook protein C-terminal" evidence="8">
    <location>
        <begin position="90"/>
        <end position="130"/>
    </location>
</feature>
<dbReference type="OrthoDB" id="9813951at2"/>
<dbReference type="PROSITE" id="PS00588">
    <property type="entry name" value="FLAGELLA_BB_ROD"/>
    <property type="match status" value="1"/>
</dbReference>
<comment type="subcellular location">
    <subcellularLocation>
        <location evidence="1 6">Bacterial flagellum basal body</location>
    </subcellularLocation>
</comment>
<evidence type="ECO:0000256" key="6">
    <source>
        <dbReference type="RuleBase" id="RU362062"/>
    </source>
</evidence>
<evidence type="ECO:0000256" key="1">
    <source>
        <dbReference type="ARBA" id="ARBA00004117"/>
    </source>
</evidence>
<dbReference type="GO" id="GO:0030694">
    <property type="term" value="C:bacterial-type flagellum basal body, rod"/>
    <property type="evidence" value="ECO:0007669"/>
    <property type="project" value="UniProtKB-UniRule"/>
</dbReference>
<evidence type="ECO:0000256" key="7">
    <source>
        <dbReference type="SAM" id="MobiDB-lite"/>
    </source>
</evidence>
<keyword evidence="10" id="KW-1185">Reference proteome</keyword>
<feature type="compositionally biased region" description="Polar residues" evidence="7">
    <location>
        <begin position="1"/>
        <end position="10"/>
    </location>
</feature>
<keyword evidence="9" id="KW-0969">Cilium</keyword>
<organism evidence="9 10">
    <name type="scientific">Caenispirillum bisanense</name>
    <dbReference type="NCBI Taxonomy" id="414052"/>
    <lineage>
        <taxon>Bacteria</taxon>
        <taxon>Pseudomonadati</taxon>
        <taxon>Pseudomonadota</taxon>
        <taxon>Alphaproteobacteria</taxon>
        <taxon>Rhodospirillales</taxon>
        <taxon>Novispirillaceae</taxon>
        <taxon>Caenispirillum</taxon>
    </lineage>
</organism>
<evidence type="ECO:0000313" key="9">
    <source>
        <dbReference type="EMBL" id="SOD89078.1"/>
    </source>
</evidence>
<dbReference type="InterPro" id="IPR010930">
    <property type="entry name" value="Flg_bb/hook_C_dom"/>
</dbReference>